<dbReference type="RefSeq" id="WP_093575588.1">
    <property type="nucleotide sequence ID" value="NZ_FOWC01000010.1"/>
</dbReference>
<proteinExistence type="predicted"/>
<accession>A0A1I5X3T2</accession>
<gene>
    <name evidence="1" type="ORF">SAMN05421854_11015</name>
</gene>
<dbReference type="AlphaFoldDB" id="A0A1I5X3T2"/>
<dbReference type="Proteomes" id="UP000199137">
    <property type="component" value="Unassembled WGS sequence"/>
</dbReference>
<sequence length="150" mass="15927">MVTDSEGTPLGDFRRVVLARDDDQTEAESFSDAVVAVAGDDEVIQEANLTAAVDKADDRRAVIRLSGRAGLQPADVNQAAADARTQHVRNAVMAVPGVTGVAVVATTSNRQRNIVVRWETGADGATVSQQSWQAVAGLLPDVQLSRAFWQ</sequence>
<organism evidence="1 2">
    <name type="scientific">Amycolatopsis rubida</name>
    <dbReference type="NCBI Taxonomy" id="112413"/>
    <lineage>
        <taxon>Bacteria</taxon>
        <taxon>Bacillati</taxon>
        <taxon>Actinomycetota</taxon>
        <taxon>Actinomycetes</taxon>
        <taxon>Pseudonocardiales</taxon>
        <taxon>Pseudonocardiaceae</taxon>
        <taxon>Amycolatopsis</taxon>
    </lineage>
</organism>
<protein>
    <submittedName>
        <fullName evidence="1">Uncharacterized protein</fullName>
    </submittedName>
</protein>
<dbReference type="EMBL" id="FOWC01000010">
    <property type="protein sequence ID" value="SFQ26521.1"/>
    <property type="molecule type" value="Genomic_DNA"/>
</dbReference>
<name>A0A1I5X3T2_9PSEU</name>
<dbReference type="OrthoDB" id="9989988at2"/>
<evidence type="ECO:0000313" key="1">
    <source>
        <dbReference type="EMBL" id="SFQ26521.1"/>
    </source>
</evidence>
<reference evidence="1 2" key="1">
    <citation type="submission" date="2016-10" db="EMBL/GenBank/DDBJ databases">
        <authorList>
            <person name="de Groot N.N."/>
        </authorList>
    </citation>
    <scope>NUCLEOTIDE SEQUENCE [LARGE SCALE GENOMIC DNA]</scope>
    <source>
        <strain evidence="1 2">DSM 44637</strain>
    </source>
</reference>
<dbReference type="STRING" id="112413.SAMN05421854_11015"/>
<evidence type="ECO:0000313" key="2">
    <source>
        <dbReference type="Proteomes" id="UP000199137"/>
    </source>
</evidence>